<dbReference type="Pfam" id="PF00293">
    <property type="entry name" value="NUDIX"/>
    <property type="match status" value="1"/>
</dbReference>
<evidence type="ECO:0000313" key="5">
    <source>
        <dbReference type="Proteomes" id="UP001156870"/>
    </source>
</evidence>
<reference evidence="4 5" key="1">
    <citation type="journal article" date="2014" name="Int. J. Syst. Evol. Microbiol.">
        <title>Complete genome sequence of Corynebacterium casei LMG S-19264T (=DSM 44701T), isolated from a smear-ripened cheese.</title>
        <authorList>
            <consortium name="US DOE Joint Genome Institute (JGI-PGF)"/>
            <person name="Walter F."/>
            <person name="Albersmeier A."/>
            <person name="Kalinowski J."/>
            <person name="Ruckert C."/>
        </authorList>
    </citation>
    <scope>NUCLEOTIDE SEQUENCE [LARGE SCALE GENOMIC DNA]</scope>
    <source>
        <strain evidence="4 5">NBRC 110095</strain>
    </source>
</reference>
<dbReference type="SUPFAM" id="SSF55811">
    <property type="entry name" value="Nudix"/>
    <property type="match status" value="1"/>
</dbReference>
<dbReference type="AlphaFoldDB" id="A0AA37TA78"/>
<dbReference type="PANTHER" id="PTHR43046:SF14">
    <property type="entry name" value="MUTT_NUDIX FAMILY PROTEIN"/>
    <property type="match status" value="1"/>
</dbReference>
<keyword evidence="2" id="KW-0378">Hydrolase</keyword>
<dbReference type="InterPro" id="IPR015797">
    <property type="entry name" value="NUDIX_hydrolase-like_dom_sf"/>
</dbReference>
<dbReference type="EMBL" id="BSPD01000031">
    <property type="protein sequence ID" value="GLS25587.1"/>
    <property type="molecule type" value="Genomic_DNA"/>
</dbReference>
<proteinExistence type="predicted"/>
<name>A0AA37TA78_9GAMM</name>
<gene>
    <name evidence="4" type="ORF">GCM10007877_13010</name>
</gene>
<comment type="caution">
    <text evidence="4">The sequence shown here is derived from an EMBL/GenBank/DDBJ whole genome shotgun (WGS) entry which is preliminary data.</text>
</comment>
<evidence type="ECO:0000313" key="4">
    <source>
        <dbReference type="EMBL" id="GLS25587.1"/>
    </source>
</evidence>
<organism evidence="4 5">
    <name type="scientific">Marinibactrum halimedae</name>
    <dbReference type="NCBI Taxonomy" id="1444977"/>
    <lineage>
        <taxon>Bacteria</taxon>
        <taxon>Pseudomonadati</taxon>
        <taxon>Pseudomonadota</taxon>
        <taxon>Gammaproteobacteria</taxon>
        <taxon>Cellvibrionales</taxon>
        <taxon>Cellvibrionaceae</taxon>
        <taxon>Marinibactrum</taxon>
    </lineage>
</organism>
<evidence type="ECO:0000256" key="2">
    <source>
        <dbReference type="ARBA" id="ARBA00022801"/>
    </source>
</evidence>
<dbReference type="InterPro" id="IPR020084">
    <property type="entry name" value="NUDIX_hydrolase_CS"/>
</dbReference>
<dbReference type="PANTHER" id="PTHR43046">
    <property type="entry name" value="GDP-MANNOSE MANNOSYL HYDROLASE"/>
    <property type="match status" value="1"/>
</dbReference>
<feature type="domain" description="Nudix hydrolase" evidence="3">
    <location>
        <begin position="1"/>
        <end position="151"/>
    </location>
</feature>
<evidence type="ECO:0000259" key="3">
    <source>
        <dbReference type="PROSITE" id="PS51462"/>
    </source>
</evidence>
<sequence length="159" mass="18675">MPRVAVRAIVIENNHLLLCRYEDSYGVWHTTPGGGVEENETIEEAFRREMQEELGYQLPFGDIILVREILSDRYESQRLPSGFHQIEIYVQSYWPKTHPPKTDWAKALTTSTPLCPDKHQIGLTWHPLNELHNIEFYPKTLKAHFQQQQWEKIYQGSAQ</sequence>
<protein>
    <recommendedName>
        <fullName evidence="3">Nudix hydrolase domain-containing protein</fullName>
    </recommendedName>
</protein>
<keyword evidence="5" id="KW-1185">Reference proteome</keyword>
<dbReference type="RefSeq" id="WP_232594184.1">
    <property type="nucleotide sequence ID" value="NZ_BSPD01000031.1"/>
</dbReference>
<dbReference type="PROSITE" id="PS00893">
    <property type="entry name" value="NUDIX_BOX"/>
    <property type="match status" value="1"/>
</dbReference>
<accession>A0AA37TA78</accession>
<dbReference type="InterPro" id="IPR000086">
    <property type="entry name" value="NUDIX_hydrolase_dom"/>
</dbReference>
<dbReference type="Proteomes" id="UP001156870">
    <property type="component" value="Unassembled WGS sequence"/>
</dbReference>
<comment type="cofactor">
    <cofactor evidence="1">
        <name>Mg(2+)</name>
        <dbReference type="ChEBI" id="CHEBI:18420"/>
    </cofactor>
</comment>
<evidence type="ECO:0000256" key="1">
    <source>
        <dbReference type="ARBA" id="ARBA00001946"/>
    </source>
</evidence>
<dbReference type="Gene3D" id="3.90.79.10">
    <property type="entry name" value="Nucleoside Triphosphate Pyrophosphohydrolase"/>
    <property type="match status" value="1"/>
</dbReference>
<dbReference type="GO" id="GO:0016787">
    <property type="term" value="F:hydrolase activity"/>
    <property type="evidence" value="ECO:0007669"/>
    <property type="project" value="UniProtKB-KW"/>
</dbReference>
<dbReference type="PROSITE" id="PS51462">
    <property type="entry name" value="NUDIX"/>
    <property type="match status" value="1"/>
</dbReference>